<proteinExistence type="inferred from homology"/>
<dbReference type="CDD" id="cd05233">
    <property type="entry name" value="SDR_c"/>
    <property type="match status" value="1"/>
</dbReference>
<accession>A0A0M8PHJ8</accession>
<dbReference type="NCBIfam" id="TIGR03971">
    <property type="entry name" value="SDR_subfam_1"/>
    <property type="match status" value="1"/>
</dbReference>
<reference evidence="5 6" key="1">
    <citation type="journal article" date="2015" name="Genome Announc.">
        <title>Draft Genome Sequence of Rhodococcus rhodochrous Strain KG-21, a Soil Isolate from Oil Fields of Krishna-Godavari Basin, India.</title>
        <authorList>
            <person name="Dawar C."/>
            <person name="Aggarwal R.K."/>
        </authorList>
    </citation>
    <scope>NUCLEOTIDE SEQUENCE [LARGE SCALE GENOMIC DNA]</scope>
    <source>
        <strain evidence="5 6">KG-21</strain>
    </source>
</reference>
<name>A0A0M8PHJ8_RHORH</name>
<dbReference type="Pfam" id="PF00106">
    <property type="entry name" value="adh_short"/>
    <property type="match status" value="1"/>
</dbReference>
<comment type="caution">
    <text evidence="5">The sequence shown here is derived from an EMBL/GenBank/DDBJ whole genome shotgun (WGS) entry which is preliminary data.</text>
</comment>
<evidence type="ECO:0000256" key="1">
    <source>
        <dbReference type="ARBA" id="ARBA00006484"/>
    </source>
</evidence>
<comment type="similarity">
    <text evidence="1 4">Belongs to the short-chain dehydrogenases/reductases (SDR) family.</text>
</comment>
<sequence length="285" mass="30003">MKRVAGKVAFITGAGQGQGRAHAVRLAEEGADIIATDICTESIHPGISYKQATEEELEETKRLVEKTGQRCLTVKADVRSLSELKAAVAAGVAEFGAIDVVVANAGLITFHTSSLDISEELYDLIVDVNQKGVWNTIQATAPGMIDAKNGGSIILTSSCAGIRGQIPYAHYAAAKHAVVGLMKSFANELGRYGIRVNTIHPTGVSSPGMGSDPVAAKIWPVEPLFALGAMNVLPDLDQPITGEVNPVPTIAPEEISHTVLFLASDESRYMTGMQLAVDAGNTNKP</sequence>
<dbReference type="EMBL" id="AZYO01000014">
    <property type="protein sequence ID" value="KOS56694.1"/>
    <property type="molecule type" value="Genomic_DNA"/>
</dbReference>
<dbReference type="PRINTS" id="PR00081">
    <property type="entry name" value="GDHRDH"/>
</dbReference>
<dbReference type="AlphaFoldDB" id="A0A0M8PHJ8"/>
<dbReference type="PANTHER" id="PTHR24321">
    <property type="entry name" value="DEHYDROGENASES, SHORT CHAIN"/>
    <property type="match status" value="1"/>
</dbReference>
<organism evidence="5 6">
    <name type="scientific">Rhodococcus rhodochrous KG-21</name>
    <dbReference type="NCBI Taxonomy" id="1441923"/>
    <lineage>
        <taxon>Bacteria</taxon>
        <taxon>Bacillati</taxon>
        <taxon>Actinomycetota</taxon>
        <taxon>Actinomycetes</taxon>
        <taxon>Mycobacteriales</taxon>
        <taxon>Nocardiaceae</taxon>
        <taxon>Rhodococcus</taxon>
    </lineage>
</organism>
<dbReference type="NCBIfam" id="NF009467">
    <property type="entry name" value="PRK12826.1-3"/>
    <property type="match status" value="1"/>
</dbReference>
<keyword evidence="2" id="KW-0560">Oxidoreductase</keyword>
<dbReference type="PANTHER" id="PTHR24321:SF8">
    <property type="entry name" value="ESTRADIOL 17-BETA-DEHYDROGENASE 8-RELATED"/>
    <property type="match status" value="1"/>
</dbReference>
<keyword evidence="3" id="KW-0520">NAD</keyword>
<dbReference type="InterPro" id="IPR023985">
    <property type="entry name" value="SDR_subfam_1"/>
</dbReference>
<evidence type="ECO:0000256" key="2">
    <source>
        <dbReference type="ARBA" id="ARBA00023002"/>
    </source>
</evidence>
<evidence type="ECO:0000256" key="4">
    <source>
        <dbReference type="RuleBase" id="RU000363"/>
    </source>
</evidence>
<evidence type="ECO:0000313" key="5">
    <source>
        <dbReference type="EMBL" id="KOS56694.1"/>
    </source>
</evidence>
<protein>
    <submittedName>
        <fullName evidence="5">3-ketoacyl-ACP reductase</fullName>
    </submittedName>
</protein>
<dbReference type="Pfam" id="PF13561">
    <property type="entry name" value="adh_short_C2"/>
    <property type="match status" value="1"/>
</dbReference>
<dbReference type="Gene3D" id="3.40.50.720">
    <property type="entry name" value="NAD(P)-binding Rossmann-like Domain"/>
    <property type="match status" value="1"/>
</dbReference>
<dbReference type="SUPFAM" id="SSF51735">
    <property type="entry name" value="NAD(P)-binding Rossmann-fold domains"/>
    <property type="match status" value="1"/>
</dbReference>
<dbReference type="InterPro" id="IPR036291">
    <property type="entry name" value="NAD(P)-bd_dom_sf"/>
</dbReference>
<dbReference type="RefSeq" id="WP_054372209.1">
    <property type="nucleotide sequence ID" value="NZ_AZYO01000014.1"/>
</dbReference>
<evidence type="ECO:0000256" key="3">
    <source>
        <dbReference type="ARBA" id="ARBA00023027"/>
    </source>
</evidence>
<reference evidence="6" key="2">
    <citation type="submission" date="2015-01" db="EMBL/GenBank/DDBJ databases">
        <title>Draft genome sequence of potential hydrocarbon metabolising strain of Rhodococcus rhodochrous.</title>
        <authorList>
            <person name="Aggarwal R.K."/>
            <person name="Dawar C."/>
        </authorList>
    </citation>
    <scope>NUCLEOTIDE SEQUENCE [LARGE SCALE GENOMIC DNA]</scope>
    <source>
        <strain evidence="6">KG-21</strain>
    </source>
</reference>
<dbReference type="InterPro" id="IPR002347">
    <property type="entry name" value="SDR_fam"/>
</dbReference>
<evidence type="ECO:0000313" key="6">
    <source>
        <dbReference type="Proteomes" id="UP000037712"/>
    </source>
</evidence>
<dbReference type="Proteomes" id="UP000037712">
    <property type="component" value="Unassembled WGS sequence"/>
</dbReference>
<dbReference type="PATRIC" id="fig|1441923.3.peg.1799"/>
<gene>
    <name evidence="5" type="ORF">Z051_08145</name>
</gene>
<dbReference type="PROSITE" id="PS00061">
    <property type="entry name" value="ADH_SHORT"/>
    <property type="match status" value="1"/>
</dbReference>
<dbReference type="FunFam" id="3.40.50.720:FF:000084">
    <property type="entry name" value="Short-chain dehydrogenase reductase"/>
    <property type="match status" value="1"/>
</dbReference>
<dbReference type="PRINTS" id="PR00080">
    <property type="entry name" value="SDRFAMILY"/>
</dbReference>
<dbReference type="InterPro" id="IPR020904">
    <property type="entry name" value="Sc_DH/Rdtase_CS"/>
</dbReference>
<dbReference type="GO" id="GO:0016491">
    <property type="term" value="F:oxidoreductase activity"/>
    <property type="evidence" value="ECO:0007669"/>
    <property type="project" value="UniProtKB-KW"/>
</dbReference>